<evidence type="ECO:0000313" key="2">
    <source>
        <dbReference type="WBParaSite" id="EEL_0001007101-mRNA-1"/>
    </source>
</evidence>
<sequence length="314" mass="36455">MDYGFKDREKSTSIKHLLQTCSDLKYNDNLYGITYFSGHFPVIFSNTLDSLKRDDGVARSISSLFYHKLLANYRQMVSSKRSSSIDKIRAECINQSLVGDSCVAMIEGRKGFIPHFKVGLFRKSDLAQFEATDLVKNYFPEQDYQYVPIDYLALENKRSCRPRFVEKVESDSDEFFDFSECITLATPDFYYQLCCCDESLEVCGSLEDELWIDPSIPIFLVNDSLDEPHKLAEYGLDENSVRRNYRNKLDERYKKKPQIVCAIGTLTVNETLREKRSIDEAFPSNVRSCRSVYHYRKRSGEELQMRKSAMLSKL</sequence>
<organism evidence="1 2">
    <name type="scientific">Elaeophora elaphi</name>
    <dbReference type="NCBI Taxonomy" id="1147741"/>
    <lineage>
        <taxon>Eukaryota</taxon>
        <taxon>Metazoa</taxon>
        <taxon>Ecdysozoa</taxon>
        <taxon>Nematoda</taxon>
        <taxon>Chromadorea</taxon>
        <taxon>Rhabditida</taxon>
        <taxon>Spirurina</taxon>
        <taxon>Spiruromorpha</taxon>
        <taxon>Filarioidea</taxon>
        <taxon>Onchocercidae</taxon>
        <taxon>Elaeophora</taxon>
    </lineage>
</organism>
<evidence type="ECO:0000313" key="1">
    <source>
        <dbReference type="Proteomes" id="UP000050640"/>
    </source>
</evidence>
<dbReference type="Proteomes" id="UP000050640">
    <property type="component" value="Unplaced"/>
</dbReference>
<reference evidence="2" key="1">
    <citation type="submission" date="2017-02" db="UniProtKB">
        <authorList>
            <consortium name="WormBaseParasite"/>
        </authorList>
    </citation>
    <scope>IDENTIFICATION</scope>
</reference>
<protein>
    <submittedName>
        <fullName evidence="2">DUF3591 domain-containing protein</fullName>
    </submittedName>
</protein>
<name>A0A0R3S5K2_9BILA</name>
<keyword evidence="1" id="KW-1185">Reference proteome</keyword>
<accession>A0A0R3S5K2</accession>
<dbReference type="WBParaSite" id="EEL_0001007101-mRNA-1">
    <property type="protein sequence ID" value="EEL_0001007101-mRNA-1"/>
    <property type="gene ID" value="EEL_0001007101"/>
</dbReference>
<dbReference type="AlphaFoldDB" id="A0A0R3S5K2"/>
<proteinExistence type="predicted"/>